<dbReference type="EMBL" id="JANPWB010000016">
    <property type="protein sequence ID" value="KAJ1084539.1"/>
    <property type="molecule type" value="Genomic_DNA"/>
</dbReference>
<organism evidence="1 2">
    <name type="scientific">Pleurodeles waltl</name>
    <name type="common">Iberian ribbed newt</name>
    <dbReference type="NCBI Taxonomy" id="8319"/>
    <lineage>
        <taxon>Eukaryota</taxon>
        <taxon>Metazoa</taxon>
        <taxon>Chordata</taxon>
        <taxon>Craniata</taxon>
        <taxon>Vertebrata</taxon>
        <taxon>Euteleostomi</taxon>
        <taxon>Amphibia</taxon>
        <taxon>Batrachia</taxon>
        <taxon>Caudata</taxon>
        <taxon>Salamandroidea</taxon>
        <taxon>Salamandridae</taxon>
        <taxon>Pleurodelinae</taxon>
        <taxon>Pleurodeles</taxon>
    </lineage>
</organism>
<proteinExistence type="predicted"/>
<evidence type="ECO:0000313" key="1">
    <source>
        <dbReference type="EMBL" id="KAJ1084539.1"/>
    </source>
</evidence>
<sequence>MVTFLKKYAKDPKKGIDRAWRGSQEKLLDISGPLTKILDLAIHAKESQEAVDPEVLLEWAQHARECRKSLLLGTDPKLTELVPADAGPSANRLLFGDRFVKDLAKYVATFAALAKAQTSIKKVFNSGLFSQSRAFWRSNVMPVQSSDLQTILQRQRFLKLPNKHQLLHGEKS</sequence>
<keyword evidence="2" id="KW-1185">Reference proteome</keyword>
<reference evidence="1" key="1">
    <citation type="journal article" date="2022" name="bioRxiv">
        <title>Sequencing and chromosome-scale assembly of the giantPleurodeles waltlgenome.</title>
        <authorList>
            <person name="Brown T."/>
            <person name="Elewa A."/>
            <person name="Iarovenko S."/>
            <person name="Subramanian E."/>
            <person name="Araus A.J."/>
            <person name="Petzold A."/>
            <person name="Susuki M."/>
            <person name="Suzuki K.-i.T."/>
            <person name="Hayashi T."/>
            <person name="Toyoda A."/>
            <person name="Oliveira C."/>
            <person name="Osipova E."/>
            <person name="Leigh N.D."/>
            <person name="Simon A."/>
            <person name="Yun M.H."/>
        </authorList>
    </citation>
    <scope>NUCLEOTIDE SEQUENCE</scope>
    <source>
        <strain evidence="1">20211129_DDA</strain>
        <tissue evidence="1">Liver</tissue>
    </source>
</reference>
<protein>
    <submittedName>
        <fullName evidence="1">Uncharacterized protein</fullName>
    </submittedName>
</protein>
<dbReference type="AlphaFoldDB" id="A0AAV7L1N5"/>
<dbReference type="Proteomes" id="UP001066276">
    <property type="component" value="Chromosome 12"/>
</dbReference>
<evidence type="ECO:0000313" key="2">
    <source>
        <dbReference type="Proteomes" id="UP001066276"/>
    </source>
</evidence>
<name>A0AAV7L1N5_PLEWA</name>
<accession>A0AAV7L1N5</accession>
<gene>
    <name evidence="1" type="ORF">NDU88_004686</name>
</gene>
<comment type="caution">
    <text evidence="1">The sequence shown here is derived from an EMBL/GenBank/DDBJ whole genome shotgun (WGS) entry which is preliminary data.</text>
</comment>